<keyword evidence="2" id="KW-0472">Membrane</keyword>
<feature type="transmembrane region" description="Helical" evidence="2">
    <location>
        <begin position="94"/>
        <end position="112"/>
    </location>
</feature>
<feature type="compositionally biased region" description="Basic and acidic residues" evidence="1">
    <location>
        <begin position="30"/>
        <end position="69"/>
    </location>
</feature>
<sequence>MNKEQEDSFWRGVAGHNDGSLEGQMGWDSSWEKNRIEQQERDRHYEKERRIREQKEAEAKAQQEREAQIKRQKAAKKPKPAVKKPSVKTSTSNGWQSLIGFAGFIVPAIYVFNLNSDNTEGLILGAIVGVICGYIAYKLYQLIIFILIGIIAVYLYTLYKQNN</sequence>
<name>A0A1Y1T476_9FLAO</name>
<accession>A0A1Y1T476</accession>
<feature type="transmembrane region" description="Helical" evidence="2">
    <location>
        <begin position="119"/>
        <end position="136"/>
    </location>
</feature>
<evidence type="ECO:0000256" key="1">
    <source>
        <dbReference type="SAM" id="MobiDB-lite"/>
    </source>
</evidence>
<dbReference type="RefSeq" id="WP_084841769.1">
    <property type="nucleotide sequence ID" value="NZ_ARYN01000009.1"/>
</dbReference>
<gene>
    <name evidence="3" type="ORF">IIF7_11153</name>
</gene>
<feature type="region of interest" description="Disordered" evidence="1">
    <location>
        <begin position="1"/>
        <end position="89"/>
    </location>
</feature>
<feature type="transmembrane region" description="Helical" evidence="2">
    <location>
        <begin position="142"/>
        <end position="159"/>
    </location>
</feature>
<comment type="caution">
    <text evidence="3">The sequence shown here is derived from an EMBL/GenBank/DDBJ whole genome shotgun (WGS) entry which is preliminary data.</text>
</comment>
<keyword evidence="2" id="KW-0812">Transmembrane</keyword>
<dbReference type="Proteomes" id="UP000192746">
    <property type="component" value="Unassembled WGS sequence"/>
</dbReference>
<reference evidence="3 4" key="1">
    <citation type="submission" date="2013-04" db="EMBL/GenBank/DDBJ databases">
        <title>Zunongwangia sp. 22II14-10F7 Genome Sequencing.</title>
        <authorList>
            <person name="Lai Q."/>
            <person name="Shao Z."/>
        </authorList>
    </citation>
    <scope>NUCLEOTIDE SEQUENCE [LARGE SCALE GENOMIC DNA]</scope>
    <source>
        <strain evidence="3 4">22II14-10F7</strain>
    </source>
</reference>
<evidence type="ECO:0000313" key="3">
    <source>
        <dbReference type="EMBL" id="ORL45375.1"/>
    </source>
</evidence>
<evidence type="ECO:0000256" key="2">
    <source>
        <dbReference type="SAM" id="Phobius"/>
    </source>
</evidence>
<dbReference type="AlphaFoldDB" id="A0A1Y1T476"/>
<proteinExistence type="predicted"/>
<feature type="compositionally biased region" description="Basic residues" evidence="1">
    <location>
        <begin position="70"/>
        <end position="86"/>
    </location>
</feature>
<keyword evidence="4" id="KW-1185">Reference proteome</keyword>
<keyword evidence="2" id="KW-1133">Transmembrane helix</keyword>
<evidence type="ECO:0000313" key="4">
    <source>
        <dbReference type="Proteomes" id="UP000192746"/>
    </source>
</evidence>
<dbReference type="EMBL" id="ARYN01000009">
    <property type="protein sequence ID" value="ORL45375.1"/>
    <property type="molecule type" value="Genomic_DNA"/>
</dbReference>
<protein>
    <submittedName>
        <fullName evidence="3">Uncharacterized protein</fullName>
    </submittedName>
</protein>
<organism evidence="3 4">
    <name type="scientific">Zunongwangia atlantica 22II14-10F7</name>
    <dbReference type="NCBI Taxonomy" id="1185767"/>
    <lineage>
        <taxon>Bacteria</taxon>
        <taxon>Pseudomonadati</taxon>
        <taxon>Bacteroidota</taxon>
        <taxon>Flavobacteriia</taxon>
        <taxon>Flavobacteriales</taxon>
        <taxon>Flavobacteriaceae</taxon>
        <taxon>Zunongwangia</taxon>
    </lineage>
</organism>